<reference evidence="3" key="1">
    <citation type="journal article" date="2019" name="Int. J. Syst. Evol. Microbiol.">
        <title>The Global Catalogue of Microorganisms (GCM) 10K type strain sequencing project: providing services to taxonomists for standard genome sequencing and annotation.</title>
        <authorList>
            <consortium name="The Broad Institute Genomics Platform"/>
            <consortium name="The Broad Institute Genome Sequencing Center for Infectious Disease"/>
            <person name="Wu L."/>
            <person name="Ma J."/>
        </authorList>
    </citation>
    <scope>NUCLEOTIDE SEQUENCE [LARGE SCALE GENOMIC DNA]</scope>
    <source>
        <strain evidence="3">JCM 31202</strain>
    </source>
</reference>
<dbReference type="CDD" id="cd04301">
    <property type="entry name" value="NAT_SF"/>
    <property type="match status" value="1"/>
</dbReference>
<dbReference type="Pfam" id="PF00583">
    <property type="entry name" value="Acetyltransf_1"/>
    <property type="match status" value="1"/>
</dbReference>
<accession>A0ABW3ER61</accession>
<dbReference type="RefSeq" id="WP_378299872.1">
    <property type="nucleotide sequence ID" value="NZ_JBHTJA010000033.1"/>
</dbReference>
<keyword evidence="2" id="KW-0808">Transferase</keyword>
<dbReference type="InterPro" id="IPR016181">
    <property type="entry name" value="Acyl_CoA_acyltransferase"/>
</dbReference>
<dbReference type="EMBL" id="JBHTJA010000033">
    <property type="protein sequence ID" value="MFD0902256.1"/>
    <property type="molecule type" value="Genomic_DNA"/>
</dbReference>
<dbReference type="SUPFAM" id="SSF55729">
    <property type="entry name" value="Acyl-CoA N-acyltransferases (Nat)"/>
    <property type="match status" value="1"/>
</dbReference>
<dbReference type="GO" id="GO:0016746">
    <property type="term" value="F:acyltransferase activity"/>
    <property type="evidence" value="ECO:0007669"/>
    <property type="project" value="UniProtKB-KW"/>
</dbReference>
<keyword evidence="3" id="KW-1185">Reference proteome</keyword>
<proteinExistence type="predicted"/>
<evidence type="ECO:0000313" key="3">
    <source>
        <dbReference type="Proteomes" id="UP001596972"/>
    </source>
</evidence>
<evidence type="ECO:0000313" key="2">
    <source>
        <dbReference type="EMBL" id="MFD0902256.1"/>
    </source>
</evidence>
<sequence length="256" mass="27261">MTDVRGRLRSGPVPAIKTLVERPDLADAPMGTDADVPAFVGHDPAGRFVGYWGIAERFPEFSLVAVDPDGAVVGKGGGVPFTGRGTLPDRGWDELLAWALDDVRRGAPPDSLGLLGIAVRPDQRGTGLAARMLRALKEAARAADLAEVVAPVRPTMKDREPDVPMREYARRTRPDGLPADPWLRTHARAGGTIVSVAPASMVVAGSLAEWRAWTGLPFDADGPVHVPGALAPVLCSLAHDHAVYVEPNVWVRHPLP</sequence>
<name>A0ABW3ER61_9ACTN</name>
<gene>
    <name evidence="2" type="ORF">ACFQ11_17800</name>
</gene>
<dbReference type="InterPro" id="IPR000182">
    <property type="entry name" value="GNAT_dom"/>
</dbReference>
<protein>
    <submittedName>
        <fullName evidence="2">GNAT family N-acetyltransferase</fullName>
        <ecNumber evidence="2">2.3.-.-</ecNumber>
    </submittedName>
</protein>
<organism evidence="2 3">
    <name type="scientific">Actinomadura sediminis</name>
    <dbReference type="NCBI Taxonomy" id="1038904"/>
    <lineage>
        <taxon>Bacteria</taxon>
        <taxon>Bacillati</taxon>
        <taxon>Actinomycetota</taxon>
        <taxon>Actinomycetes</taxon>
        <taxon>Streptosporangiales</taxon>
        <taxon>Thermomonosporaceae</taxon>
        <taxon>Actinomadura</taxon>
    </lineage>
</organism>
<dbReference type="EC" id="2.3.-.-" evidence="2"/>
<dbReference type="Proteomes" id="UP001596972">
    <property type="component" value="Unassembled WGS sequence"/>
</dbReference>
<dbReference type="PROSITE" id="PS51186">
    <property type="entry name" value="GNAT"/>
    <property type="match status" value="1"/>
</dbReference>
<comment type="caution">
    <text evidence="2">The sequence shown here is derived from an EMBL/GenBank/DDBJ whole genome shotgun (WGS) entry which is preliminary data.</text>
</comment>
<dbReference type="Gene3D" id="3.40.630.30">
    <property type="match status" value="1"/>
</dbReference>
<keyword evidence="2" id="KW-0012">Acyltransferase</keyword>
<evidence type="ECO:0000259" key="1">
    <source>
        <dbReference type="PROSITE" id="PS51186"/>
    </source>
</evidence>
<feature type="domain" description="N-acetyltransferase" evidence="1">
    <location>
        <begin position="14"/>
        <end position="180"/>
    </location>
</feature>